<gene>
    <name evidence="1" type="ORF">METZ01_LOCUS179879</name>
</gene>
<proteinExistence type="predicted"/>
<dbReference type="AlphaFoldDB" id="A0A382CLR2"/>
<feature type="non-terminal residue" evidence="1">
    <location>
        <position position="24"/>
    </location>
</feature>
<name>A0A382CLR2_9ZZZZ</name>
<evidence type="ECO:0000313" key="1">
    <source>
        <dbReference type="EMBL" id="SVB27025.1"/>
    </source>
</evidence>
<reference evidence="1" key="1">
    <citation type="submission" date="2018-05" db="EMBL/GenBank/DDBJ databases">
        <authorList>
            <person name="Lanie J.A."/>
            <person name="Ng W.-L."/>
            <person name="Kazmierczak K.M."/>
            <person name="Andrzejewski T.M."/>
            <person name="Davidsen T.M."/>
            <person name="Wayne K.J."/>
            <person name="Tettelin H."/>
            <person name="Glass J.I."/>
            <person name="Rusch D."/>
            <person name="Podicherti R."/>
            <person name="Tsui H.-C.T."/>
            <person name="Winkler M.E."/>
        </authorList>
    </citation>
    <scope>NUCLEOTIDE SEQUENCE</scope>
</reference>
<accession>A0A382CLR2</accession>
<sequence length="24" mass="2868">MYYFKGLLEKPTYPVVIGTHYANY</sequence>
<dbReference type="EMBL" id="UINC01035121">
    <property type="protein sequence ID" value="SVB27025.1"/>
    <property type="molecule type" value="Genomic_DNA"/>
</dbReference>
<protein>
    <submittedName>
        <fullName evidence="1">Uncharacterized protein</fullName>
    </submittedName>
</protein>
<organism evidence="1">
    <name type="scientific">marine metagenome</name>
    <dbReference type="NCBI Taxonomy" id="408172"/>
    <lineage>
        <taxon>unclassified sequences</taxon>
        <taxon>metagenomes</taxon>
        <taxon>ecological metagenomes</taxon>
    </lineage>
</organism>